<accession>A0AAN7C7R3</accession>
<dbReference type="Gene3D" id="3.30.420.10">
    <property type="entry name" value="Ribonuclease H-like superfamily/Ribonuclease H"/>
    <property type="match status" value="1"/>
</dbReference>
<name>A0AAN7C7R3_9PEZI</name>
<evidence type="ECO:0000313" key="2">
    <source>
        <dbReference type="EMBL" id="KAK4236790.1"/>
    </source>
</evidence>
<dbReference type="AlphaFoldDB" id="A0AAN7C7R3"/>
<organism evidence="2 3">
    <name type="scientific">Achaetomium macrosporum</name>
    <dbReference type="NCBI Taxonomy" id="79813"/>
    <lineage>
        <taxon>Eukaryota</taxon>
        <taxon>Fungi</taxon>
        <taxon>Dikarya</taxon>
        <taxon>Ascomycota</taxon>
        <taxon>Pezizomycotina</taxon>
        <taxon>Sordariomycetes</taxon>
        <taxon>Sordariomycetidae</taxon>
        <taxon>Sordariales</taxon>
        <taxon>Chaetomiaceae</taxon>
        <taxon>Achaetomium</taxon>
    </lineage>
</organism>
<gene>
    <name evidence="2" type="ORF">C8A03DRAFT_45247</name>
</gene>
<proteinExistence type="predicted"/>
<dbReference type="GO" id="GO:0003676">
    <property type="term" value="F:nucleic acid binding"/>
    <property type="evidence" value="ECO:0007669"/>
    <property type="project" value="InterPro"/>
</dbReference>
<dbReference type="Proteomes" id="UP001303760">
    <property type="component" value="Unassembled WGS sequence"/>
</dbReference>
<keyword evidence="3" id="KW-1185">Reference proteome</keyword>
<dbReference type="Pfam" id="PF01612">
    <property type="entry name" value="DNA_pol_A_exo1"/>
    <property type="match status" value="1"/>
</dbReference>
<evidence type="ECO:0000313" key="3">
    <source>
        <dbReference type="Proteomes" id="UP001303760"/>
    </source>
</evidence>
<dbReference type="GO" id="GO:0008408">
    <property type="term" value="F:3'-5' exonuclease activity"/>
    <property type="evidence" value="ECO:0007669"/>
    <property type="project" value="InterPro"/>
</dbReference>
<reference evidence="2" key="1">
    <citation type="journal article" date="2023" name="Mol. Phylogenet. Evol.">
        <title>Genome-scale phylogeny and comparative genomics of the fungal order Sordariales.</title>
        <authorList>
            <person name="Hensen N."/>
            <person name="Bonometti L."/>
            <person name="Westerberg I."/>
            <person name="Brannstrom I.O."/>
            <person name="Guillou S."/>
            <person name="Cros-Aarteil S."/>
            <person name="Calhoun S."/>
            <person name="Haridas S."/>
            <person name="Kuo A."/>
            <person name="Mondo S."/>
            <person name="Pangilinan J."/>
            <person name="Riley R."/>
            <person name="LaButti K."/>
            <person name="Andreopoulos B."/>
            <person name="Lipzen A."/>
            <person name="Chen C."/>
            <person name="Yan M."/>
            <person name="Daum C."/>
            <person name="Ng V."/>
            <person name="Clum A."/>
            <person name="Steindorff A."/>
            <person name="Ohm R.A."/>
            <person name="Martin F."/>
            <person name="Silar P."/>
            <person name="Natvig D.O."/>
            <person name="Lalanne C."/>
            <person name="Gautier V."/>
            <person name="Ament-Velasquez S.L."/>
            <person name="Kruys A."/>
            <person name="Hutchinson M.I."/>
            <person name="Powell A.J."/>
            <person name="Barry K."/>
            <person name="Miller A.N."/>
            <person name="Grigoriev I.V."/>
            <person name="Debuchy R."/>
            <person name="Gladieux P."/>
            <person name="Hiltunen Thoren M."/>
            <person name="Johannesson H."/>
        </authorList>
    </citation>
    <scope>NUCLEOTIDE SEQUENCE</scope>
    <source>
        <strain evidence="2">CBS 532.94</strain>
    </source>
</reference>
<dbReference type="EMBL" id="MU860171">
    <property type="protein sequence ID" value="KAK4236790.1"/>
    <property type="molecule type" value="Genomic_DNA"/>
</dbReference>
<dbReference type="InterPro" id="IPR002562">
    <property type="entry name" value="3'-5'_exonuclease_dom"/>
</dbReference>
<reference evidence="2" key="2">
    <citation type="submission" date="2023-05" db="EMBL/GenBank/DDBJ databases">
        <authorList>
            <consortium name="Lawrence Berkeley National Laboratory"/>
            <person name="Steindorff A."/>
            <person name="Hensen N."/>
            <person name="Bonometti L."/>
            <person name="Westerberg I."/>
            <person name="Brannstrom I.O."/>
            <person name="Guillou S."/>
            <person name="Cros-Aarteil S."/>
            <person name="Calhoun S."/>
            <person name="Haridas S."/>
            <person name="Kuo A."/>
            <person name="Mondo S."/>
            <person name="Pangilinan J."/>
            <person name="Riley R."/>
            <person name="Labutti K."/>
            <person name="Andreopoulos B."/>
            <person name="Lipzen A."/>
            <person name="Chen C."/>
            <person name="Yanf M."/>
            <person name="Daum C."/>
            <person name="Ng V."/>
            <person name="Clum A."/>
            <person name="Ohm R."/>
            <person name="Martin F."/>
            <person name="Silar P."/>
            <person name="Natvig D."/>
            <person name="Lalanne C."/>
            <person name="Gautier V."/>
            <person name="Ament-Velasquez S.L."/>
            <person name="Kruys A."/>
            <person name="Hutchinson M.I."/>
            <person name="Powell A.J."/>
            <person name="Barry K."/>
            <person name="Miller A.N."/>
            <person name="Grigoriev I.V."/>
            <person name="Debuchy R."/>
            <person name="Gladieux P."/>
            <person name="Thoren M.H."/>
            <person name="Johannesson H."/>
        </authorList>
    </citation>
    <scope>NUCLEOTIDE SEQUENCE</scope>
    <source>
        <strain evidence="2">CBS 532.94</strain>
    </source>
</reference>
<protein>
    <recommendedName>
        <fullName evidence="1">3'-5' exonuclease domain-containing protein</fullName>
    </recommendedName>
</protein>
<dbReference type="InterPro" id="IPR012337">
    <property type="entry name" value="RNaseH-like_sf"/>
</dbReference>
<sequence length="188" mass="20638">MDTPTASPSLISSLPDLTAFLSSTSTSSQLYLDFEGNNLSRNGTLSLLTVLVHPTGAIGIVDVQTLGNSAFTTPGANGKTLKSILEDPVITKCFWDVRNNADALWSHYQIRLEGVMDVQLFENASRAGDETYLRGLSICVEKDPKLTVMELHRWLKTKNEVQALMSNDIFARLALDAKTLQYCVNDVV</sequence>
<dbReference type="PANTHER" id="PTHR43040">
    <property type="entry name" value="RIBONUCLEASE D"/>
    <property type="match status" value="1"/>
</dbReference>
<dbReference type="PANTHER" id="PTHR43040:SF1">
    <property type="entry name" value="RIBONUCLEASE D"/>
    <property type="match status" value="1"/>
</dbReference>
<dbReference type="InterPro" id="IPR036397">
    <property type="entry name" value="RNaseH_sf"/>
</dbReference>
<dbReference type="GO" id="GO:0006139">
    <property type="term" value="P:nucleobase-containing compound metabolic process"/>
    <property type="evidence" value="ECO:0007669"/>
    <property type="project" value="InterPro"/>
</dbReference>
<comment type="caution">
    <text evidence="2">The sequence shown here is derived from an EMBL/GenBank/DDBJ whole genome shotgun (WGS) entry which is preliminary data.</text>
</comment>
<dbReference type="SUPFAM" id="SSF53098">
    <property type="entry name" value="Ribonuclease H-like"/>
    <property type="match status" value="1"/>
</dbReference>
<feature type="domain" description="3'-5' exonuclease" evidence="1">
    <location>
        <begin position="14"/>
        <end position="187"/>
    </location>
</feature>
<evidence type="ECO:0000259" key="1">
    <source>
        <dbReference type="Pfam" id="PF01612"/>
    </source>
</evidence>